<feature type="region of interest" description="Disordered" evidence="1">
    <location>
        <begin position="28"/>
        <end position="62"/>
    </location>
</feature>
<gene>
    <name evidence="2" type="ORF">IEQ34_022870</name>
</gene>
<name>A0AAV7FKA0_DENCH</name>
<dbReference type="Proteomes" id="UP000775213">
    <property type="component" value="Unassembled WGS sequence"/>
</dbReference>
<proteinExistence type="predicted"/>
<evidence type="ECO:0000313" key="3">
    <source>
        <dbReference type="Proteomes" id="UP000775213"/>
    </source>
</evidence>
<reference evidence="2 3" key="1">
    <citation type="journal article" date="2021" name="Hortic Res">
        <title>Chromosome-scale assembly of the Dendrobium chrysotoxum genome enhances the understanding of orchid evolution.</title>
        <authorList>
            <person name="Zhang Y."/>
            <person name="Zhang G.Q."/>
            <person name="Zhang D."/>
            <person name="Liu X.D."/>
            <person name="Xu X.Y."/>
            <person name="Sun W.H."/>
            <person name="Yu X."/>
            <person name="Zhu X."/>
            <person name="Wang Z.W."/>
            <person name="Zhao X."/>
            <person name="Zhong W.Y."/>
            <person name="Chen H."/>
            <person name="Yin W.L."/>
            <person name="Huang T."/>
            <person name="Niu S.C."/>
            <person name="Liu Z.J."/>
        </authorList>
    </citation>
    <scope>NUCLEOTIDE SEQUENCE [LARGE SCALE GENOMIC DNA]</scope>
    <source>
        <strain evidence="2">Lindl</strain>
    </source>
</reference>
<sequence length="87" mass="9968">MIKRMIRRVCDMKSALMRRHNKVKLDFGNWHPLQNPNPTFPNPSPSGRPPPPPTFPWIPRENPSSLAKIFQGQQGQLVYNLPPAQSL</sequence>
<dbReference type="EMBL" id="JAGFBR010000019">
    <property type="protein sequence ID" value="KAH0449070.1"/>
    <property type="molecule type" value="Genomic_DNA"/>
</dbReference>
<keyword evidence="3" id="KW-1185">Reference proteome</keyword>
<accession>A0AAV7FKA0</accession>
<comment type="caution">
    <text evidence="2">The sequence shown here is derived from an EMBL/GenBank/DDBJ whole genome shotgun (WGS) entry which is preliminary data.</text>
</comment>
<feature type="compositionally biased region" description="Pro residues" evidence="1">
    <location>
        <begin position="38"/>
        <end position="56"/>
    </location>
</feature>
<organism evidence="2 3">
    <name type="scientific">Dendrobium chrysotoxum</name>
    <name type="common">Orchid</name>
    <dbReference type="NCBI Taxonomy" id="161865"/>
    <lineage>
        <taxon>Eukaryota</taxon>
        <taxon>Viridiplantae</taxon>
        <taxon>Streptophyta</taxon>
        <taxon>Embryophyta</taxon>
        <taxon>Tracheophyta</taxon>
        <taxon>Spermatophyta</taxon>
        <taxon>Magnoliopsida</taxon>
        <taxon>Liliopsida</taxon>
        <taxon>Asparagales</taxon>
        <taxon>Orchidaceae</taxon>
        <taxon>Epidendroideae</taxon>
        <taxon>Malaxideae</taxon>
        <taxon>Dendrobiinae</taxon>
        <taxon>Dendrobium</taxon>
    </lineage>
</organism>
<evidence type="ECO:0000313" key="2">
    <source>
        <dbReference type="EMBL" id="KAH0449070.1"/>
    </source>
</evidence>
<dbReference type="AlphaFoldDB" id="A0AAV7FKA0"/>
<evidence type="ECO:0000256" key="1">
    <source>
        <dbReference type="SAM" id="MobiDB-lite"/>
    </source>
</evidence>
<protein>
    <submittedName>
        <fullName evidence="2">Uncharacterized protein</fullName>
    </submittedName>
</protein>